<evidence type="ECO:0000256" key="4">
    <source>
        <dbReference type="ARBA" id="ARBA00022729"/>
    </source>
</evidence>
<sequence length="373" mass="42974">MLGIILYVKYLTTRRLLQLGISLVFSLYFGIKFNLFLNLKNCPNCYGMELCHFFNERQIGIAWTGWISFVFHPKLTKSVFHGVINETKLIVFKRKHTGHRKLTPTDLDAVREKYMLNEDEEPHNVILCPGFGDLEPLFRHLYDEECKGHLWLELSSSIEPLLLKYFQKAGQFPVPGYFGACGDFIFEEDKGNSLTDYLSSDFQTRAHLSAELLKMAHVFTFGSPEFVFYFTDVSQYNLAVDSNGKVSLIDLDNVIILDRRKYEKVLPVTGDTKREVHKSEILEDYEYAYSPSDICNHYLSDHNYFTVCVHLLAHPENGLLREIPMNVTSTYPTISDLLRECTEPTVESGGRIRAGEKLQVLLEGLTRDYKVPH</sequence>
<comment type="caution">
    <text evidence="6">The sequence shown here is derived from an EMBL/GenBank/DDBJ whole genome shotgun (WGS) entry which is preliminary data.</text>
</comment>
<dbReference type="AlphaFoldDB" id="A0AAN8RU04"/>
<evidence type="ECO:0000256" key="2">
    <source>
        <dbReference type="ARBA" id="ARBA00006338"/>
    </source>
</evidence>
<name>A0AAN8RU04_POLSC</name>
<accession>A0AAN8RU04</accession>
<keyword evidence="3" id="KW-0964">Secreted</keyword>
<comment type="subcellular location">
    <subcellularLocation>
        <location evidence="1">Secreted</location>
    </subcellularLocation>
</comment>
<comment type="similarity">
    <text evidence="2">Belongs to the DIPK family.</text>
</comment>
<keyword evidence="4" id="KW-0732">Signal</keyword>
<dbReference type="InterPro" id="IPR022049">
    <property type="entry name" value="FAM69_kinase_dom"/>
</dbReference>
<feature type="domain" description="FAM69 protein-kinase" evidence="5">
    <location>
        <begin position="153"/>
        <end position="344"/>
    </location>
</feature>
<dbReference type="PANTHER" id="PTHR32073">
    <property type="entry name" value="GH11358P"/>
    <property type="match status" value="1"/>
</dbReference>
<dbReference type="PANTHER" id="PTHR32073:SF7">
    <property type="entry name" value="GH11358P"/>
    <property type="match status" value="1"/>
</dbReference>
<dbReference type="EMBL" id="JAWJWE010000038">
    <property type="protein sequence ID" value="KAK6622939.1"/>
    <property type="molecule type" value="Genomic_DNA"/>
</dbReference>
<dbReference type="Pfam" id="PF12260">
    <property type="entry name" value="PIP49_C"/>
    <property type="match status" value="1"/>
</dbReference>
<gene>
    <name evidence="6" type="ORF">RUM43_008791</name>
</gene>
<proteinExistence type="inferred from homology"/>
<evidence type="ECO:0000313" key="6">
    <source>
        <dbReference type="EMBL" id="KAK6622939.1"/>
    </source>
</evidence>
<dbReference type="Proteomes" id="UP001372834">
    <property type="component" value="Unassembled WGS sequence"/>
</dbReference>
<reference evidence="6 7" key="1">
    <citation type="submission" date="2023-10" db="EMBL/GenBank/DDBJ databases">
        <title>Genomes of two closely related lineages of the louse Polyplax serrata with different host specificities.</title>
        <authorList>
            <person name="Martinu J."/>
            <person name="Tarabai H."/>
            <person name="Stefka J."/>
            <person name="Hypsa V."/>
        </authorList>
    </citation>
    <scope>NUCLEOTIDE SEQUENCE [LARGE SCALE GENOMIC DNA]</scope>
    <source>
        <strain evidence="6">HR10_N</strain>
    </source>
</reference>
<dbReference type="GO" id="GO:0005576">
    <property type="term" value="C:extracellular region"/>
    <property type="evidence" value="ECO:0007669"/>
    <property type="project" value="UniProtKB-SubCell"/>
</dbReference>
<protein>
    <recommendedName>
        <fullName evidence="5">FAM69 protein-kinase domain-containing protein</fullName>
    </recommendedName>
</protein>
<dbReference type="InterPro" id="IPR020519">
    <property type="entry name" value="DIPK2A/B"/>
</dbReference>
<evidence type="ECO:0000256" key="1">
    <source>
        <dbReference type="ARBA" id="ARBA00004613"/>
    </source>
</evidence>
<evidence type="ECO:0000313" key="7">
    <source>
        <dbReference type="Proteomes" id="UP001372834"/>
    </source>
</evidence>
<evidence type="ECO:0000259" key="5">
    <source>
        <dbReference type="Pfam" id="PF12260"/>
    </source>
</evidence>
<evidence type="ECO:0000256" key="3">
    <source>
        <dbReference type="ARBA" id="ARBA00022525"/>
    </source>
</evidence>
<organism evidence="6 7">
    <name type="scientific">Polyplax serrata</name>
    <name type="common">Common mouse louse</name>
    <dbReference type="NCBI Taxonomy" id="468196"/>
    <lineage>
        <taxon>Eukaryota</taxon>
        <taxon>Metazoa</taxon>
        <taxon>Ecdysozoa</taxon>
        <taxon>Arthropoda</taxon>
        <taxon>Hexapoda</taxon>
        <taxon>Insecta</taxon>
        <taxon>Pterygota</taxon>
        <taxon>Neoptera</taxon>
        <taxon>Paraneoptera</taxon>
        <taxon>Psocodea</taxon>
        <taxon>Troctomorpha</taxon>
        <taxon>Phthiraptera</taxon>
        <taxon>Anoplura</taxon>
        <taxon>Polyplacidae</taxon>
        <taxon>Polyplax</taxon>
    </lineage>
</organism>